<dbReference type="Proteomes" id="UP000002051">
    <property type="component" value="Chromosome 8"/>
</dbReference>
<dbReference type="AlphaFoldDB" id="G7L748"/>
<accession>G7L748</accession>
<evidence type="ECO:0000313" key="3">
    <source>
        <dbReference type="Proteomes" id="UP000002051"/>
    </source>
</evidence>
<dbReference type="PaxDb" id="3880-AET03465"/>
<dbReference type="PANTHER" id="PTHR33116">
    <property type="entry name" value="REVERSE TRANSCRIPTASE ZINC-BINDING DOMAIN-CONTAINING PROTEIN-RELATED-RELATED"/>
    <property type="match status" value="1"/>
</dbReference>
<dbReference type="STRING" id="3880.G7L748"/>
<reference evidence="1 3" key="1">
    <citation type="journal article" date="2011" name="Nature">
        <title>The Medicago genome provides insight into the evolution of rhizobial symbioses.</title>
        <authorList>
            <person name="Young N.D."/>
            <person name="Debelle F."/>
            <person name="Oldroyd G.E."/>
            <person name="Geurts R."/>
            <person name="Cannon S.B."/>
            <person name="Udvardi M.K."/>
            <person name="Benedito V.A."/>
            <person name="Mayer K.F."/>
            <person name="Gouzy J."/>
            <person name="Schoof H."/>
            <person name="Van de Peer Y."/>
            <person name="Proost S."/>
            <person name="Cook D.R."/>
            <person name="Meyers B.C."/>
            <person name="Spannagl M."/>
            <person name="Cheung F."/>
            <person name="De Mita S."/>
            <person name="Krishnakumar V."/>
            <person name="Gundlach H."/>
            <person name="Zhou S."/>
            <person name="Mudge J."/>
            <person name="Bharti A.K."/>
            <person name="Murray J.D."/>
            <person name="Naoumkina M.A."/>
            <person name="Rosen B."/>
            <person name="Silverstein K.A."/>
            <person name="Tang H."/>
            <person name="Rombauts S."/>
            <person name="Zhao P.X."/>
            <person name="Zhou P."/>
            <person name="Barbe V."/>
            <person name="Bardou P."/>
            <person name="Bechner M."/>
            <person name="Bellec A."/>
            <person name="Berger A."/>
            <person name="Berges H."/>
            <person name="Bidwell S."/>
            <person name="Bisseling T."/>
            <person name="Choisne N."/>
            <person name="Couloux A."/>
            <person name="Denny R."/>
            <person name="Deshpande S."/>
            <person name="Dai X."/>
            <person name="Doyle J.J."/>
            <person name="Dudez A.M."/>
            <person name="Farmer A.D."/>
            <person name="Fouteau S."/>
            <person name="Franken C."/>
            <person name="Gibelin C."/>
            <person name="Gish J."/>
            <person name="Goldstein S."/>
            <person name="Gonzalez A.J."/>
            <person name="Green P.J."/>
            <person name="Hallab A."/>
            <person name="Hartog M."/>
            <person name="Hua A."/>
            <person name="Humphray S.J."/>
            <person name="Jeong D.H."/>
            <person name="Jing Y."/>
            <person name="Jocker A."/>
            <person name="Kenton S.M."/>
            <person name="Kim D.J."/>
            <person name="Klee K."/>
            <person name="Lai H."/>
            <person name="Lang C."/>
            <person name="Lin S."/>
            <person name="Macmil S.L."/>
            <person name="Magdelenat G."/>
            <person name="Matthews L."/>
            <person name="McCorrison J."/>
            <person name="Monaghan E.L."/>
            <person name="Mun J.H."/>
            <person name="Najar F.Z."/>
            <person name="Nicholson C."/>
            <person name="Noirot C."/>
            <person name="O'Bleness M."/>
            <person name="Paule C.R."/>
            <person name="Poulain J."/>
            <person name="Prion F."/>
            <person name="Qin B."/>
            <person name="Qu C."/>
            <person name="Retzel E.F."/>
            <person name="Riddle C."/>
            <person name="Sallet E."/>
            <person name="Samain S."/>
            <person name="Samson N."/>
            <person name="Sanders I."/>
            <person name="Saurat O."/>
            <person name="Scarpelli C."/>
            <person name="Schiex T."/>
            <person name="Segurens B."/>
            <person name="Severin A.J."/>
            <person name="Sherrier D.J."/>
            <person name="Shi R."/>
            <person name="Sims S."/>
            <person name="Singer S.R."/>
            <person name="Sinharoy S."/>
            <person name="Sterck L."/>
            <person name="Viollet A."/>
            <person name="Wang B.B."/>
            <person name="Wang K."/>
            <person name="Wang M."/>
            <person name="Wang X."/>
            <person name="Warfsmann J."/>
            <person name="Weissenbach J."/>
            <person name="White D.D."/>
            <person name="White J.D."/>
            <person name="Wiley G.B."/>
            <person name="Wincker P."/>
            <person name="Xing Y."/>
            <person name="Yang L."/>
            <person name="Yao Z."/>
            <person name="Ying F."/>
            <person name="Zhai J."/>
            <person name="Zhou L."/>
            <person name="Zuber A."/>
            <person name="Denarie J."/>
            <person name="Dixon R.A."/>
            <person name="May G.D."/>
            <person name="Schwartz D.C."/>
            <person name="Rogers J."/>
            <person name="Quetier F."/>
            <person name="Town C.D."/>
            <person name="Roe B.A."/>
        </authorList>
    </citation>
    <scope>NUCLEOTIDE SEQUENCE [LARGE SCALE GENOMIC DNA]</scope>
    <source>
        <strain evidence="1">A17</strain>
        <strain evidence="2 3">cv. Jemalong A17</strain>
    </source>
</reference>
<reference evidence="1 3" key="2">
    <citation type="journal article" date="2014" name="BMC Genomics">
        <title>An improved genome release (version Mt4.0) for the model legume Medicago truncatula.</title>
        <authorList>
            <person name="Tang H."/>
            <person name="Krishnakumar V."/>
            <person name="Bidwell S."/>
            <person name="Rosen B."/>
            <person name="Chan A."/>
            <person name="Zhou S."/>
            <person name="Gentzbittel L."/>
            <person name="Childs K.L."/>
            <person name="Yandell M."/>
            <person name="Gundlach H."/>
            <person name="Mayer K.F."/>
            <person name="Schwartz D.C."/>
            <person name="Town C.D."/>
        </authorList>
    </citation>
    <scope>GENOME REANNOTATION</scope>
    <source>
        <strain evidence="2 3">cv. Jemalong A17</strain>
    </source>
</reference>
<gene>
    <name evidence="1" type="ordered locus">MTR_8g071930</name>
</gene>
<evidence type="ECO:0000313" key="1">
    <source>
        <dbReference type="EMBL" id="AET03465.1"/>
    </source>
</evidence>
<keyword evidence="3" id="KW-1185">Reference proteome</keyword>
<dbReference type="HOGENOM" id="CLU_1226429_0_0_1"/>
<evidence type="ECO:0000313" key="2">
    <source>
        <dbReference type="EnsemblPlants" id="AET03465"/>
    </source>
</evidence>
<proteinExistence type="predicted"/>
<dbReference type="PANTHER" id="PTHR33116:SF78">
    <property type="entry name" value="OS12G0587133 PROTEIN"/>
    <property type="match status" value="1"/>
</dbReference>
<sequence length="226" mass="25849">MVSYKRETLFDAAYQKHGNMLVGININESWLNEAASILSCKMGRVPFMYLSLSIGGDVRRLVFWELVLSRTKTRLSSWKSTNLSFGGCLVLLKFALSSLHVYVLCKWCRRMLVDRKGMWFSVSSASYGEEDGWLKEGGQYGSTWWREVVRIRDGVGVAGGSWFVENIRKIVGNGTNLCLSTVAEMFSLGWDEEGEVWEEEMLEECMMLLHDITMQVHIPDQLHLQL</sequence>
<organism evidence="1 3">
    <name type="scientific">Medicago truncatula</name>
    <name type="common">Barrel medic</name>
    <name type="synonym">Medicago tribuloides</name>
    <dbReference type="NCBI Taxonomy" id="3880"/>
    <lineage>
        <taxon>Eukaryota</taxon>
        <taxon>Viridiplantae</taxon>
        <taxon>Streptophyta</taxon>
        <taxon>Embryophyta</taxon>
        <taxon>Tracheophyta</taxon>
        <taxon>Spermatophyta</taxon>
        <taxon>Magnoliopsida</taxon>
        <taxon>eudicotyledons</taxon>
        <taxon>Gunneridae</taxon>
        <taxon>Pentapetalae</taxon>
        <taxon>rosids</taxon>
        <taxon>fabids</taxon>
        <taxon>Fabales</taxon>
        <taxon>Fabaceae</taxon>
        <taxon>Papilionoideae</taxon>
        <taxon>50 kb inversion clade</taxon>
        <taxon>NPAAA clade</taxon>
        <taxon>Hologalegina</taxon>
        <taxon>IRL clade</taxon>
        <taxon>Trifolieae</taxon>
        <taxon>Medicago</taxon>
    </lineage>
</organism>
<protein>
    <submittedName>
        <fullName evidence="1 2">Uncharacterized protein</fullName>
    </submittedName>
</protein>
<reference evidence="2" key="3">
    <citation type="submission" date="2015-04" db="UniProtKB">
        <authorList>
            <consortium name="EnsemblPlants"/>
        </authorList>
    </citation>
    <scope>IDENTIFICATION</scope>
    <source>
        <strain evidence="2">cv. Jemalong A17</strain>
    </source>
</reference>
<dbReference type="EMBL" id="CM001224">
    <property type="protein sequence ID" value="AET03465.1"/>
    <property type="molecule type" value="Genomic_DNA"/>
</dbReference>
<dbReference type="EnsemblPlants" id="AET03465">
    <property type="protein sequence ID" value="AET03465"/>
    <property type="gene ID" value="MTR_8g071930"/>
</dbReference>
<name>G7L748_MEDTR</name>